<evidence type="ECO:0000313" key="2">
    <source>
        <dbReference type="EMBL" id="MCD9558903.1"/>
    </source>
</evidence>
<name>A0ABS8UL10_DATST</name>
<evidence type="ECO:0000259" key="1">
    <source>
        <dbReference type="Pfam" id="PF00646"/>
    </source>
</evidence>
<dbReference type="InterPro" id="IPR036047">
    <property type="entry name" value="F-box-like_dom_sf"/>
</dbReference>
<dbReference type="InterPro" id="IPR001810">
    <property type="entry name" value="F-box_dom"/>
</dbReference>
<gene>
    <name evidence="2" type="ORF">HAX54_016593</name>
</gene>
<evidence type="ECO:0000313" key="3">
    <source>
        <dbReference type="Proteomes" id="UP000823775"/>
    </source>
</evidence>
<dbReference type="Proteomes" id="UP000823775">
    <property type="component" value="Unassembled WGS sequence"/>
</dbReference>
<protein>
    <recommendedName>
        <fullName evidence="1">F-box domain-containing protein</fullName>
    </recommendedName>
</protein>
<dbReference type="SUPFAM" id="SSF81383">
    <property type="entry name" value="F-box domain"/>
    <property type="match status" value="1"/>
</dbReference>
<comment type="caution">
    <text evidence="2">The sequence shown here is derived from an EMBL/GenBank/DDBJ whole genome shotgun (WGS) entry which is preliminary data.</text>
</comment>
<feature type="domain" description="F-box" evidence="1">
    <location>
        <begin position="19"/>
        <end position="49"/>
    </location>
</feature>
<dbReference type="Pfam" id="PF00646">
    <property type="entry name" value="F-box"/>
    <property type="match status" value="1"/>
</dbReference>
<accession>A0ABS8UL10</accession>
<dbReference type="EMBL" id="JACEIK010002076">
    <property type="protein sequence ID" value="MCD9558903.1"/>
    <property type="molecule type" value="Genomic_DNA"/>
</dbReference>
<proteinExistence type="predicted"/>
<sequence length="84" mass="9902">MPSKGRKHCRSLPPDFLRNLHHNVIDVILMRLPCKDAVRISILSKQWRNDIQQLLLRLPCGKLFTTEVDNEDDYGSIMFLRRDI</sequence>
<keyword evidence="3" id="KW-1185">Reference proteome</keyword>
<reference evidence="2 3" key="1">
    <citation type="journal article" date="2021" name="BMC Genomics">
        <title>Datura genome reveals duplications of psychoactive alkaloid biosynthetic genes and high mutation rate following tissue culture.</title>
        <authorList>
            <person name="Rajewski A."/>
            <person name="Carter-House D."/>
            <person name="Stajich J."/>
            <person name="Litt A."/>
        </authorList>
    </citation>
    <scope>NUCLEOTIDE SEQUENCE [LARGE SCALE GENOMIC DNA]</scope>
    <source>
        <strain evidence="2">AR-01</strain>
    </source>
</reference>
<organism evidence="2 3">
    <name type="scientific">Datura stramonium</name>
    <name type="common">Jimsonweed</name>
    <name type="synonym">Common thornapple</name>
    <dbReference type="NCBI Taxonomy" id="4076"/>
    <lineage>
        <taxon>Eukaryota</taxon>
        <taxon>Viridiplantae</taxon>
        <taxon>Streptophyta</taxon>
        <taxon>Embryophyta</taxon>
        <taxon>Tracheophyta</taxon>
        <taxon>Spermatophyta</taxon>
        <taxon>Magnoliopsida</taxon>
        <taxon>eudicotyledons</taxon>
        <taxon>Gunneridae</taxon>
        <taxon>Pentapetalae</taxon>
        <taxon>asterids</taxon>
        <taxon>lamiids</taxon>
        <taxon>Solanales</taxon>
        <taxon>Solanaceae</taxon>
        <taxon>Solanoideae</taxon>
        <taxon>Datureae</taxon>
        <taxon>Datura</taxon>
    </lineage>
</organism>